<evidence type="ECO:0000256" key="1">
    <source>
        <dbReference type="SAM" id="MobiDB-lite"/>
    </source>
</evidence>
<sequence length="201" mass="22079">MSSSDREHRRRLAIILWGVLGVVAVLVEAIYRLGATAARILTAHELTTGQLVLLAAWTVVIAYFEGYRGFQQRFSPRVVARALYLAEHRRPLHVALAPLYCMALFHTTRRRLIATWVLIAGIVALILLVRRMSPPYRAIVDAGVAFALAWGTASILIYLARGLAGRPPDISADVPEEAIRAGRDAEQLARPPVRVGGPCDP</sequence>
<evidence type="ECO:0000313" key="3">
    <source>
        <dbReference type="EMBL" id="KYF55024.1"/>
    </source>
</evidence>
<feature type="transmembrane region" description="Helical" evidence="2">
    <location>
        <begin position="138"/>
        <end position="160"/>
    </location>
</feature>
<keyword evidence="2" id="KW-1133">Transmembrane helix</keyword>
<accession>A0A150PH97</accession>
<gene>
    <name evidence="3" type="ORF">BE04_39650</name>
</gene>
<evidence type="ECO:0000313" key="4">
    <source>
        <dbReference type="Proteomes" id="UP000075604"/>
    </source>
</evidence>
<dbReference type="AlphaFoldDB" id="A0A150PH97"/>
<feature type="region of interest" description="Disordered" evidence="1">
    <location>
        <begin position="182"/>
        <end position="201"/>
    </location>
</feature>
<evidence type="ECO:0000256" key="2">
    <source>
        <dbReference type="SAM" id="Phobius"/>
    </source>
</evidence>
<feature type="transmembrane region" description="Helical" evidence="2">
    <location>
        <begin position="113"/>
        <end position="129"/>
    </location>
</feature>
<name>A0A150PH97_SORCE</name>
<feature type="transmembrane region" description="Helical" evidence="2">
    <location>
        <begin position="12"/>
        <end position="31"/>
    </location>
</feature>
<dbReference type="EMBL" id="JELX01002548">
    <property type="protein sequence ID" value="KYF55024.1"/>
    <property type="molecule type" value="Genomic_DNA"/>
</dbReference>
<keyword evidence="2" id="KW-0812">Transmembrane</keyword>
<comment type="caution">
    <text evidence="3">The sequence shown here is derived from an EMBL/GenBank/DDBJ whole genome shotgun (WGS) entry which is preliminary data.</text>
</comment>
<feature type="transmembrane region" description="Helical" evidence="2">
    <location>
        <begin position="51"/>
        <end position="70"/>
    </location>
</feature>
<reference evidence="3 4" key="1">
    <citation type="submission" date="2014-02" db="EMBL/GenBank/DDBJ databases">
        <title>The small core and large imbalanced accessory genome model reveals a collaborative survival strategy of Sorangium cellulosum strains in nature.</title>
        <authorList>
            <person name="Han K."/>
            <person name="Peng R."/>
            <person name="Blom J."/>
            <person name="Li Y.-Z."/>
        </authorList>
    </citation>
    <scope>NUCLEOTIDE SEQUENCE [LARGE SCALE GENOMIC DNA]</scope>
    <source>
        <strain evidence="3 4">So0157-18</strain>
    </source>
</reference>
<proteinExistence type="predicted"/>
<organism evidence="3 4">
    <name type="scientific">Sorangium cellulosum</name>
    <name type="common">Polyangium cellulosum</name>
    <dbReference type="NCBI Taxonomy" id="56"/>
    <lineage>
        <taxon>Bacteria</taxon>
        <taxon>Pseudomonadati</taxon>
        <taxon>Myxococcota</taxon>
        <taxon>Polyangia</taxon>
        <taxon>Polyangiales</taxon>
        <taxon>Polyangiaceae</taxon>
        <taxon>Sorangium</taxon>
    </lineage>
</organism>
<protein>
    <submittedName>
        <fullName evidence="3">Uncharacterized protein</fullName>
    </submittedName>
</protein>
<dbReference type="Proteomes" id="UP000075604">
    <property type="component" value="Unassembled WGS sequence"/>
</dbReference>
<keyword evidence="2" id="KW-0472">Membrane</keyword>